<protein>
    <recommendedName>
        <fullName evidence="3">VOC family protein</fullName>
    </recommendedName>
</protein>
<dbReference type="AlphaFoldDB" id="A0AA41YSH1"/>
<accession>A0AA41YSH1</accession>
<name>A0AA41YSH1_9HYPH</name>
<reference evidence="1" key="1">
    <citation type="submission" date="2022-05" db="EMBL/GenBank/DDBJ databases">
        <authorList>
            <person name="Pankratov T."/>
        </authorList>
    </citation>
    <scope>NUCLEOTIDE SEQUENCE</scope>
    <source>
        <strain evidence="1">BP6-180914</strain>
    </source>
</reference>
<dbReference type="Proteomes" id="UP001165667">
    <property type="component" value="Unassembled WGS sequence"/>
</dbReference>
<dbReference type="InterPro" id="IPR029068">
    <property type="entry name" value="Glyas_Bleomycin-R_OHBP_Dase"/>
</dbReference>
<evidence type="ECO:0000313" key="1">
    <source>
        <dbReference type="EMBL" id="MCW6507746.1"/>
    </source>
</evidence>
<keyword evidence="2" id="KW-1185">Reference proteome</keyword>
<gene>
    <name evidence="1" type="ORF">M8523_06880</name>
</gene>
<dbReference type="SUPFAM" id="SSF54593">
    <property type="entry name" value="Glyoxalase/Bleomycin resistance protein/Dihydroxybiphenyl dioxygenase"/>
    <property type="match status" value="1"/>
</dbReference>
<evidence type="ECO:0008006" key="3">
    <source>
        <dbReference type="Google" id="ProtNLM"/>
    </source>
</evidence>
<organism evidence="1 2">
    <name type="scientific">Lichenifustis flavocetrariae</name>
    <dbReference type="NCBI Taxonomy" id="2949735"/>
    <lineage>
        <taxon>Bacteria</taxon>
        <taxon>Pseudomonadati</taxon>
        <taxon>Pseudomonadota</taxon>
        <taxon>Alphaproteobacteria</taxon>
        <taxon>Hyphomicrobiales</taxon>
        <taxon>Lichenihabitantaceae</taxon>
        <taxon>Lichenifustis</taxon>
    </lineage>
</organism>
<sequence length="122" mass="13770">MVLGAERLSEADHHREDDGSLYALILKVPGFGALLELRLNPEQAQGQRGFDPFTIAVPDRGTLERWATFLDGLAVPHSPILTAIQAWVMVVEDPEGHRFRLYTREIHGRDLMPDEDDPWLQG</sequence>
<comment type="caution">
    <text evidence="1">The sequence shown here is derived from an EMBL/GenBank/DDBJ whole genome shotgun (WGS) entry which is preliminary data.</text>
</comment>
<evidence type="ECO:0000313" key="2">
    <source>
        <dbReference type="Proteomes" id="UP001165667"/>
    </source>
</evidence>
<proteinExistence type="predicted"/>
<dbReference type="Gene3D" id="3.10.180.10">
    <property type="entry name" value="2,3-Dihydroxybiphenyl 1,2-Dioxygenase, domain 1"/>
    <property type="match status" value="1"/>
</dbReference>
<dbReference type="EMBL" id="JAMOIM010000003">
    <property type="protein sequence ID" value="MCW6507746.1"/>
    <property type="molecule type" value="Genomic_DNA"/>
</dbReference>